<protein>
    <recommendedName>
        <fullName evidence="3">Glycosyltransferase 2-like domain-containing protein</fullName>
    </recommendedName>
</protein>
<dbReference type="PANTHER" id="PTHR22916:SF51">
    <property type="entry name" value="GLYCOSYLTRANSFERASE EPSH-RELATED"/>
    <property type="match status" value="1"/>
</dbReference>
<evidence type="ECO:0000256" key="2">
    <source>
        <dbReference type="ARBA" id="ARBA00022679"/>
    </source>
</evidence>
<dbReference type="InterPro" id="IPR029044">
    <property type="entry name" value="Nucleotide-diphossugar_trans"/>
</dbReference>
<proteinExistence type="predicted"/>
<dbReference type="HOGENOM" id="CLU_025996_25_1_10"/>
<dbReference type="EMBL" id="CP001712">
    <property type="protein sequence ID" value="EAR15315.1"/>
    <property type="molecule type" value="Genomic_DNA"/>
</dbReference>
<dbReference type="RefSeq" id="WP_015754632.1">
    <property type="nucleotide sequence ID" value="NC_013222.1"/>
</dbReference>
<keyword evidence="5" id="KW-1185">Reference proteome</keyword>
<dbReference type="Pfam" id="PF00535">
    <property type="entry name" value="Glycos_transf_2"/>
    <property type="match status" value="1"/>
</dbReference>
<dbReference type="KEGG" id="rbi:RB2501_13344"/>
<name>A4CKB6_ROBBH</name>
<keyword evidence="1" id="KW-0328">Glycosyltransferase</keyword>
<dbReference type="PANTHER" id="PTHR22916">
    <property type="entry name" value="GLYCOSYLTRANSFERASE"/>
    <property type="match status" value="1"/>
</dbReference>
<dbReference type="Gene3D" id="3.90.550.10">
    <property type="entry name" value="Spore Coat Polysaccharide Biosynthesis Protein SpsA, Chain A"/>
    <property type="match status" value="1"/>
</dbReference>
<keyword evidence="2" id="KW-0808">Transferase</keyword>
<dbReference type="CDD" id="cd00761">
    <property type="entry name" value="Glyco_tranf_GTA_type"/>
    <property type="match status" value="1"/>
</dbReference>
<evidence type="ECO:0000313" key="4">
    <source>
        <dbReference type="EMBL" id="EAR15315.1"/>
    </source>
</evidence>
<dbReference type="CAZy" id="GT2">
    <property type="family name" value="Glycosyltransferase Family 2"/>
</dbReference>
<dbReference type="GO" id="GO:0016758">
    <property type="term" value="F:hexosyltransferase activity"/>
    <property type="evidence" value="ECO:0007669"/>
    <property type="project" value="UniProtKB-ARBA"/>
</dbReference>
<dbReference type="OrthoDB" id="396512at2"/>
<evidence type="ECO:0000259" key="3">
    <source>
        <dbReference type="Pfam" id="PF00535"/>
    </source>
</evidence>
<dbReference type="STRING" id="313596.RB2501_13344"/>
<sequence>MRLSILIPLYNKEQYIDRCMDSLLAQGLAPGDFEVILVDDGSKDASAAIAGRYAAEHGNVRLICQENAGPSAARNRALEAAGGDYVYFLDADDLLAGHVAGRLLDICEENNLDILEFNSRDIENHLVADADLEGPPDGTESVTPVADGLTFISRYYFRNQAWRYFIKRAYLLESGIRFPEDMRAYEDLIFTASTILHSNRMARVELDAHRYVIVPGSIVTSKDPEINLGFIQGMVKAVGELNRLIRGLDNSHKAYAGVVKKMRTKQQSIVFALCLRVFKYRLHNRRDLKKILDQLSAFKAYPMDRKIREIDNGNAFHSRIMVPIFNNRTLLFLGAGIMRLVPRT</sequence>
<organism evidence="4 5">
    <name type="scientific">Robiginitalea biformata (strain ATCC BAA-864 / DSM 15991 / KCTC 12146 / HTCC2501)</name>
    <dbReference type="NCBI Taxonomy" id="313596"/>
    <lineage>
        <taxon>Bacteria</taxon>
        <taxon>Pseudomonadati</taxon>
        <taxon>Bacteroidota</taxon>
        <taxon>Flavobacteriia</taxon>
        <taxon>Flavobacteriales</taxon>
        <taxon>Flavobacteriaceae</taxon>
        <taxon>Robiginitalea</taxon>
    </lineage>
</organism>
<dbReference type="InterPro" id="IPR001173">
    <property type="entry name" value="Glyco_trans_2-like"/>
</dbReference>
<feature type="domain" description="Glycosyltransferase 2-like" evidence="3">
    <location>
        <begin position="4"/>
        <end position="114"/>
    </location>
</feature>
<evidence type="ECO:0000256" key="1">
    <source>
        <dbReference type="ARBA" id="ARBA00022676"/>
    </source>
</evidence>
<reference evidence="4 5" key="1">
    <citation type="journal article" date="2009" name="J. Bacteriol.">
        <title>Complete genome sequence of Robiginitalea biformata HTCC2501.</title>
        <authorList>
            <person name="Oh H.M."/>
            <person name="Giovannoni S.J."/>
            <person name="Lee K."/>
            <person name="Ferriera S."/>
            <person name="Johnson J."/>
            <person name="Cho J.C."/>
        </authorList>
    </citation>
    <scope>NUCLEOTIDE SEQUENCE [LARGE SCALE GENOMIC DNA]</scope>
    <source>
        <strain evidence="5">ATCC BAA-864 / HTCC2501 / KCTC 12146</strain>
    </source>
</reference>
<dbReference type="Proteomes" id="UP000009049">
    <property type="component" value="Chromosome"/>
</dbReference>
<dbReference type="SUPFAM" id="SSF53448">
    <property type="entry name" value="Nucleotide-diphospho-sugar transferases"/>
    <property type="match status" value="1"/>
</dbReference>
<accession>A4CKB6</accession>
<dbReference type="AlphaFoldDB" id="A4CKB6"/>
<evidence type="ECO:0000313" key="5">
    <source>
        <dbReference type="Proteomes" id="UP000009049"/>
    </source>
</evidence>
<dbReference type="eggNOG" id="COG0463">
    <property type="taxonomic scope" value="Bacteria"/>
</dbReference>
<gene>
    <name evidence="4" type="ordered locus">RB2501_13344</name>
</gene>